<name>A0A9P0ZQ75_CUSEU</name>
<sequence length="160" mass="17324">MHKISPSRGPPKLSTIHGNHSWCSVLLCIFIDRGCTCGFLFWRATATDSWGSRPTERSPGQGRRGRGRYQQQQVFGQPPPYFGQGPQHHQQTSSGRGANQQNNWGLGSLSLDDSFGLVPPPVLCQIYHSPGNSVVSCPSRFVQAQAPALVVSIGESAPAI</sequence>
<keyword evidence="3" id="KW-1185">Reference proteome</keyword>
<evidence type="ECO:0000313" key="3">
    <source>
        <dbReference type="Proteomes" id="UP001152484"/>
    </source>
</evidence>
<feature type="region of interest" description="Disordered" evidence="1">
    <location>
        <begin position="49"/>
        <end position="103"/>
    </location>
</feature>
<gene>
    <name evidence="2" type="ORF">CEURO_LOCUS18005</name>
</gene>
<proteinExistence type="predicted"/>
<organism evidence="2 3">
    <name type="scientific">Cuscuta europaea</name>
    <name type="common">European dodder</name>
    <dbReference type="NCBI Taxonomy" id="41803"/>
    <lineage>
        <taxon>Eukaryota</taxon>
        <taxon>Viridiplantae</taxon>
        <taxon>Streptophyta</taxon>
        <taxon>Embryophyta</taxon>
        <taxon>Tracheophyta</taxon>
        <taxon>Spermatophyta</taxon>
        <taxon>Magnoliopsida</taxon>
        <taxon>eudicotyledons</taxon>
        <taxon>Gunneridae</taxon>
        <taxon>Pentapetalae</taxon>
        <taxon>asterids</taxon>
        <taxon>lamiids</taxon>
        <taxon>Solanales</taxon>
        <taxon>Convolvulaceae</taxon>
        <taxon>Cuscuteae</taxon>
        <taxon>Cuscuta</taxon>
        <taxon>Cuscuta subgen. Cuscuta</taxon>
    </lineage>
</organism>
<dbReference type="AlphaFoldDB" id="A0A9P0ZQ75"/>
<evidence type="ECO:0000313" key="2">
    <source>
        <dbReference type="EMBL" id="CAH9108143.1"/>
    </source>
</evidence>
<feature type="compositionally biased region" description="Polar residues" evidence="1">
    <location>
        <begin position="92"/>
        <end position="103"/>
    </location>
</feature>
<dbReference type="EMBL" id="CAMAPE010000051">
    <property type="protein sequence ID" value="CAH9108143.1"/>
    <property type="molecule type" value="Genomic_DNA"/>
</dbReference>
<feature type="compositionally biased region" description="Low complexity" evidence="1">
    <location>
        <begin position="68"/>
        <end position="91"/>
    </location>
</feature>
<reference evidence="2" key="1">
    <citation type="submission" date="2022-07" db="EMBL/GenBank/DDBJ databases">
        <authorList>
            <person name="Macas J."/>
            <person name="Novak P."/>
            <person name="Neumann P."/>
        </authorList>
    </citation>
    <scope>NUCLEOTIDE SEQUENCE</scope>
</reference>
<accession>A0A9P0ZQ75</accession>
<evidence type="ECO:0000256" key="1">
    <source>
        <dbReference type="SAM" id="MobiDB-lite"/>
    </source>
</evidence>
<dbReference type="Proteomes" id="UP001152484">
    <property type="component" value="Unassembled WGS sequence"/>
</dbReference>
<comment type="caution">
    <text evidence="2">The sequence shown here is derived from an EMBL/GenBank/DDBJ whole genome shotgun (WGS) entry which is preliminary data.</text>
</comment>
<protein>
    <submittedName>
        <fullName evidence="2">Uncharacterized protein</fullName>
    </submittedName>
</protein>